<evidence type="ECO:0008006" key="4">
    <source>
        <dbReference type="Google" id="ProtNLM"/>
    </source>
</evidence>
<feature type="coiled-coil region" evidence="1">
    <location>
        <begin position="3"/>
        <end position="49"/>
    </location>
</feature>
<protein>
    <recommendedName>
        <fullName evidence="4">DNA repair protein Rad50</fullName>
    </recommendedName>
</protein>
<gene>
    <name evidence="2" type="ORF">A3L01_00580</name>
</gene>
<dbReference type="GeneID" id="33325222"/>
<feature type="coiled-coil region" evidence="1">
    <location>
        <begin position="144"/>
        <end position="208"/>
    </location>
</feature>
<dbReference type="Proteomes" id="UP000250272">
    <property type="component" value="Chromosome"/>
</dbReference>
<feature type="coiled-coil region" evidence="1">
    <location>
        <begin position="263"/>
        <end position="349"/>
    </location>
</feature>
<dbReference type="AlphaFoldDB" id="A0A2Z2MJE8"/>
<name>A0A2Z2MJE8_9EURY</name>
<dbReference type="EMBL" id="CP015101">
    <property type="protein sequence ID" value="ASJ03934.1"/>
    <property type="molecule type" value="Genomic_DNA"/>
</dbReference>
<accession>A0A2Z2MJE8</accession>
<dbReference type="OrthoDB" id="102549at2157"/>
<evidence type="ECO:0000313" key="3">
    <source>
        <dbReference type="Proteomes" id="UP000250272"/>
    </source>
</evidence>
<keyword evidence="3" id="KW-1185">Reference proteome</keyword>
<sequence length="353" mass="42389">MRLERALDEYEKRKKKAEKEVEKVRKKYNKHLEKKIREILKRIDSLEKKEVPKNVDEKIKKIVTAEKKNYVTALRNALASIENMDDLGKRLPDLAKLHVGHGKYLLIIFEKEVYAINRLLKELNEDYVKYYNELTRKGLPELRLRELLKEEERTRESIATAEREKLELEKELKAKEEELNEFYREHGLEELEEDIKSLSSSLRTAEMEIRSKVSKLQKPIKRMRLHEPIADELVRDSSVALRKPEELISLLQRIYPRLEGKYRKTAQWLIENLKERAEALEREREKLSELERKRDRILEDGEARKKDIWEIKRLIEEKEAEIRKLKRQLEHLERELDESITKLGEILGEPIER</sequence>
<organism evidence="2 3">
    <name type="scientific">Thermococcus barossii</name>
    <dbReference type="NCBI Taxonomy" id="54077"/>
    <lineage>
        <taxon>Archaea</taxon>
        <taxon>Methanobacteriati</taxon>
        <taxon>Methanobacteriota</taxon>
        <taxon>Thermococci</taxon>
        <taxon>Thermococcales</taxon>
        <taxon>Thermococcaceae</taxon>
        <taxon>Thermococcus</taxon>
    </lineage>
</organism>
<evidence type="ECO:0000313" key="2">
    <source>
        <dbReference type="EMBL" id="ASJ03934.1"/>
    </source>
</evidence>
<keyword evidence="1" id="KW-0175">Coiled coil</keyword>
<proteinExistence type="predicted"/>
<reference evidence="2 3" key="1">
    <citation type="submission" date="2016-04" db="EMBL/GenBank/DDBJ databases">
        <title>Complete genome sequence of Thermococcus barossii type strain SHCK-94.</title>
        <authorList>
            <person name="Oger P.M."/>
        </authorList>
    </citation>
    <scope>NUCLEOTIDE SEQUENCE [LARGE SCALE GENOMIC DNA]</scope>
    <source>
        <strain evidence="2 3">SHCK-94</strain>
    </source>
</reference>
<dbReference type="KEGG" id="tbs:A3L01_00580"/>
<dbReference type="RefSeq" id="WP_088863986.1">
    <property type="nucleotide sequence ID" value="NZ_CP015101.1"/>
</dbReference>
<evidence type="ECO:0000256" key="1">
    <source>
        <dbReference type="SAM" id="Coils"/>
    </source>
</evidence>